<dbReference type="EMBL" id="CAFBOL010000133">
    <property type="protein sequence ID" value="CAB5015956.1"/>
    <property type="molecule type" value="Genomic_DNA"/>
</dbReference>
<gene>
    <name evidence="2" type="ORF">UFOPK2656_01349</name>
    <name evidence="3" type="ORF">UFOPK3099_00572</name>
    <name evidence="4" type="ORF">UFOPK3267_01659</name>
    <name evidence="5" type="ORF">UFOPK3651_00920</name>
    <name evidence="6" type="ORF">UFOPK3931_03078</name>
    <name evidence="1" type="ORF">UFOPK4189_00905</name>
</gene>
<evidence type="ECO:0000313" key="3">
    <source>
        <dbReference type="EMBL" id="CAB4808478.1"/>
    </source>
</evidence>
<protein>
    <submittedName>
        <fullName evidence="4">Unannotated protein</fullName>
    </submittedName>
</protein>
<evidence type="ECO:0000313" key="5">
    <source>
        <dbReference type="EMBL" id="CAB4922046.1"/>
    </source>
</evidence>
<evidence type="ECO:0000313" key="1">
    <source>
        <dbReference type="EMBL" id="CAB4363126.1"/>
    </source>
</evidence>
<dbReference type="EMBL" id="CAFBIY010000090">
    <property type="protein sequence ID" value="CAB4851689.1"/>
    <property type="molecule type" value="Genomic_DNA"/>
</dbReference>
<evidence type="ECO:0000313" key="2">
    <source>
        <dbReference type="EMBL" id="CAB4721166.1"/>
    </source>
</evidence>
<dbReference type="EMBL" id="CAFAAV010000029">
    <property type="protein sequence ID" value="CAB4808478.1"/>
    <property type="molecule type" value="Genomic_DNA"/>
</dbReference>
<sequence length="59" mass="6387">MNSSTLAPHQAHVASAARPCGVFVFGHQWRNRTGSMMATMSITATAKKRTARRPGMLTT</sequence>
<evidence type="ECO:0000313" key="4">
    <source>
        <dbReference type="EMBL" id="CAB4851689.1"/>
    </source>
</evidence>
<dbReference type="EMBL" id="CAESGF010000004">
    <property type="protein sequence ID" value="CAB4363126.1"/>
    <property type="molecule type" value="Genomic_DNA"/>
</dbReference>
<evidence type="ECO:0000313" key="6">
    <source>
        <dbReference type="EMBL" id="CAB5015956.1"/>
    </source>
</evidence>
<organism evidence="4">
    <name type="scientific">freshwater metagenome</name>
    <dbReference type="NCBI Taxonomy" id="449393"/>
    <lineage>
        <taxon>unclassified sequences</taxon>
        <taxon>metagenomes</taxon>
        <taxon>ecological metagenomes</taxon>
    </lineage>
</organism>
<dbReference type="AlphaFoldDB" id="A0A6J7C5Y2"/>
<dbReference type="EMBL" id="CAEZYF010000007">
    <property type="protein sequence ID" value="CAB4721166.1"/>
    <property type="molecule type" value="Genomic_DNA"/>
</dbReference>
<accession>A0A6J7C5Y2</accession>
<dbReference type="EMBL" id="CAFBMT010000004">
    <property type="protein sequence ID" value="CAB4922046.1"/>
    <property type="molecule type" value="Genomic_DNA"/>
</dbReference>
<proteinExistence type="predicted"/>
<reference evidence="4" key="1">
    <citation type="submission" date="2020-05" db="EMBL/GenBank/DDBJ databases">
        <authorList>
            <person name="Chiriac C."/>
            <person name="Salcher M."/>
            <person name="Ghai R."/>
            <person name="Kavagutti S V."/>
        </authorList>
    </citation>
    <scope>NUCLEOTIDE SEQUENCE</scope>
</reference>
<name>A0A6J7C5Y2_9ZZZZ</name>